<evidence type="ECO:0000256" key="3">
    <source>
        <dbReference type="ARBA" id="ARBA00023002"/>
    </source>
</evidence>
<comment type="similarity">
    <text evidence="1 4">Belongs to the AlaDH/PNT family.</text>
</comment>
<dbReference type="Gene3D" id="3.40.50.720">
    <property type="entry name" value="NAD(P)-binding Rossmann-like Domain"/>
    <property type="match status" value="2"/>
</dbReference>
<evidence type="ECO:0000256" key="2">
    <source>
        <dbReference type="ARBA" id="ARBA00012897"/>
    </source>
</evidence>
<evidence type="ECO:0000313" key="7">
    <source>
        <dbReference type="EMBL" id="MBO3099971.1"/>
    </source>
</evidence>
<dbReference type="SMART" id="SM01003">
    <property type="entry name" value="AlaDh_PNT_N"/>
    <property type="match status" value="1"/>
</dbReference>
<evidence type="ECO:0000259" key="5">
    <source>
        <dbReference type="SMART" id="SM01002"/>
    </source>
</evidence>
<gene>
    <name evidence="7" type="primary">ald</name>
    <name evidence="7" type="ORF">J4051_16995</name>
</gene>
<dbReference type="EC" id="1.4.1.1" evidence="2 4"/>
<organism evidence="7 8">
    <name type="scientific">Gelidibacter pelagius</name>
    <dbReference type="NCBI Taxonomy" id="2819985"/>
    <lineage>
        <taxon>Bacteria</taxon>
        <taxon>Pseudomonadati</taxon>
        <taxon>Bacteroidota</taxon>
        <taxon>Flavobacteriia</taxon>
        <taxon>Flavobacteriales</taxon>
        <taxon>Flavobacteriaceae</taxon>
        <taxon>Gelidibacter</taxon>
    </lineage>
</organism>
<dbReference type="NCBIfam" id="TIGR00518">
    <property type="entry name" value="alaDH"/>
    <property type="match status" value="1"/>
</dbReference>
<comment type="caution">
    <text evidence="7">The sequence shown here is derived from an EMBL/GenBank/DDBJ whole genome shotgun (WGS) entry which is preliminary data.</text>
</comment>
<keyword evidence="4" id="KW-0520">NAD</keyword>
<dbReference type="PANTHER" id="PTHR42795">
    <property type="entry name" value="ALANINE DEHYDROGENASE"/>
    <property type="match status" value="1"/>
</dbReference>
<proteinExistence type="inferred from homology"/>
<dbReference type="EMBL" id="JAGEVG010000025">
    <property type="protein sequence ID" value="MBO3099971.1"/>
    <property type="molecule type" value="Genomic_DNA"/>
</dbReference>
<dbReference type="PANTHER" id="PTHR42795:SF1">
    <property type="entry name" value="ALANINE DEHYDROGENASE"/>
    <property type="match status" value="1"/>
</dbReference>
<feature type="domain" description="Alanine dehydrogenase/pyridine nucleotide transhydrogenase N-terminal" evidence="6">
    <location>
        <begin position="4"/>
        <end position="137"/>
    </location>
</feature>
<dbReference type="InterPro" id="IPR008141">
    <property type="entry name" value="Ala_DH"/>
</dbReference>
<evidence type="ECO:0000256" key="1">
    <source>
        <dbReference type="ARBA" id="ARBA00005689"/>
    </source>
</evidence>
<dbReference type="Pfam" id="PF05222">
    <property type="entry name" value="AlaDh_PNT_N"/>
    <property type="match status" value="1"/>
</dbReference>
<keyword evidence="8" id="KW-1185">Reference proteome</keyword>
<feature type="domain" description="Alanine dehydrogenase/pyridine nucleotide transhydrogenase NAD(H)-binding" evidence="5">
    <location>
        <begin position="149"/>
        <end position="297"/>
    </location>
</feature>
<protein>
    <recommendedName>
        <fullName evidence="2 4">Alanine dehydrogenase</fullName>
        <ecNumber evidence="2 4">1.4.1.1</ecNumber>
    </recommendedName>
</protein>
<evidence type="ECO:0000313" key="8">
    <source>
        <dbReference type="Proteomes" id="UP000681315"/>
    </source>
</evidence>
<dbReference type="SUPFAM" id="SSF51735">
    <property type="entry name" value="NAD(P)-binding Rossmann-fold domains"/>
    <property type="match status" value="1"/>
</dbReference>
<dbReference type="PIRSF" id="PIRSF000183">
    <property type="entry name" value="Alanine_dh"/>
    <property type="match status" value="1"/>
</dbReference>
<name>A0ABS3SW97_9FLAO</name>
<evidence type="ECO:0000259" key="6">
    <source>
        <dbReference type="SMART" id="SM01003"/>
    </source>
</evidence>
<dbReference type="GO" id="GO:0000286">
    <property type="term" value="F:alanine dehydrogenase activity"/>
    <property type="evidence" value="ECO:0007669"/>
    <property type="project" value="UniProtKB-EC"/>
</dbReference>
<dbReference type="SMART" id="SM01002">
    <property type="entry name" value="AlaDh_PNT_C"/>
    <property type="match status" value="1"/>
</dbReference>
<sequence length="373" mass="40334">MIIGIPKEIKPDENRVAIQPSGVLEMKRNGHDVLIEKGAGTGSGFIDQLYENAGATILDDVDELWKRAEMILKVKEPIAQEYPRMREGQIIFTFFHFAANEALTKAVIDSKCIAIAYETVEDENGRLPLLVPMSEVAGRMAAQKGAVYLEKTNGGRGVLMGGITGVKPARVLVLGGGNVGVNAAKVAAGMGANVTIMHSTISRLSYLNDILPKNIFTLFSNPANIRAMLPEVDLIIGAALIPGAEAPKLITKDMLKDMRPGTVMVDVSIDQGGCFETSRPTTHEDPVFVVDGITHYCVTNMPGAVPQTATLGLTNTTLNYATEIANKGWKQALKEDEQLRKGLNIANGTVVYQQVAEAFDMNWEPTEKLLDLV</sequence>
<reference evidence="7 8" key="1">
    <citation type="submission" date="2021-03" db="EMBL/GenBank/DDBJ databases">
        <title>Gelidibacter sp. nov., isolated from costal sediment.</title>
        <authorList>
            <person name="Lun K.-Y."/>
        </authorList>
    </citation>
    <scope>NUCLEOTIDE SEQUENCE [LARGE SCALE GENOMIC DNA]</scope>
    <source>
        <strain evidence="7 8">DF109</strain>
    </source>
</reference>
<keyword evidence="3 4" id="KW-0560">Oxidoreductase</keyword>
<accession>A0ABS3SW97</accession>
<dbReference type="Proteomes" id="UP000681315">
    <property type="component" value="Unassembled WGS sequence"/>
</dbReference>
<dbReference type="Pfam" id="PF01262">
    <property type="entry name" value="AlaDh_PNT_C"/>
    <property type="match status" value="1"/>
</dbReference>
<dbReference type="InterPro" id="IPR007698">
    <property type="entry name" value="AlaDH/PNT_NAD(H)-bd"/>
</dbReference>
<dbReference type="InterPro" id="IPR007886">
    <property type="entry name" value="AlaDH/PNT_N"/>
</dbReference>
<dbReference type="RefSeq" id="WP_208235078.1">
    <property type="nucleotide sequence ID" value="NZ_JAGEVG010000025.1"/>
</dbReference>
<comment type="catalytic activity">
    <reaction evidence="4">
        <text>L-alanine + NAD(+) + H2O = pyruvate + NH4(+) + NADH + H(+)</text>
        <dbReference type="Rhea" id="RHEA:18405"/>
        <dbReference type="ChEBI" id="CHEBI:15361"/>
        <dbReference type="ChEBI" id="CHEBI:15377"/>
        <dbReference type="ChEBI" id="CHEBI:15378"/>
        <dbReference type="ChEBI" id="CHEBI:28938"/>
        <dbReference type="ChEBI" id="CHEBI:57540"/>
        <dbReference type="ChEBI" id="CHEBI:57945"/>
        <dbReference type="ChEBI" id="CHEBI:57972"/>
        <dbReference type="EC" id="1.4.1.1"/>
    </reaction>
</comment>
<dbReference type="InterPro" id="IPR036291">
    <property type="entry name" value="NAD(P)-bd_dom_sf"/>
</dbReference>
<dbReference type="SUPFAM" id="SSF52283">
    <property type="entry name" value="Formate/glycerate dehydrogenase catalytic domain-like"/>
    <property type="match status" value="1"/>
</dbReference>
<dbReference type="CDD" id="cd05305">
    <property type="entry name" value="L-AlaDH"/>
    <property type="match status" value="1"/>
</dbReference>
<evidence type="ECO:0000256" key="4">
    <source>
        <dbReference type="PIRNR" id="PIRNR000183"/>
    </source>
</evidence>